<proteinExistence type="inferred from homology"/>
<accession>A0A9P6THG2</accession>
<dbReference type="PANTHER" id="PTHR23291:SF112">
    <property type="entry name" value="GROWTH HORMONE-INDUCIBLE TRANSMEMBRANE PROTEIN"/>
    <property type="match status" value="1"/>
</dbReference>
<evidence type="ECO:0000313" key="7">
    <source>
        <dbReference type="Proteomes" id="UP000886653"/>
    </source>
</evidence>
<feature type="transmembrane region" description="Helical" evidence="5">
    <location>
        <begin position="252"/>
        <end position="274"/>
    </location>
</feature>
<evidence type="ECO:0000313" key="6">
    <source>
        <dbReference type="EMBL" id="KAG0152049.1"/>
    </source>
</evidence>
<dbReference type="Pfam" id="PF01027">
    <property type="entry name" value="Bax1-I"/>
    <property type="match status" value="1"/>
</dbReference>
<dbReference type="PANTHER" id="PTHR23291">
    <property type="entry name" value="BAX INHIBITOR-RELATED"/>
    <property type="match status" value="1"/>
</dbReference>
<keyword evidence="2 5" id="KW-0812">Transmembrane</keyword>
<dbReference type="AlphaFoldDB" id="A0A9P6THG2"/>
<sequence>MSSTRLFHQLPSKRLLSTFKPTFQLQPTFFTRHSPCALQKHSNLPLIRSFSNISTLNSTKVFQKKNYKQLFITSASLVGSLVLIDGFLNREKRTDGLSGTERQLLNSTFQHTGVGLTITALLAKTMFKNGVTARMMSMNPLMVVGLGLAGSIGTMFLTLRTSPDQTLPKYGFWLAFNACQAATLSPLYFYSPVLLSKAALYTVGILGSLSYVGATAKTNQYLYLGGPLLAGVSVVLLSSLAPLVLPVTAARTLMATEAISLYGGLAVFSGFVLYDTQKILQHARLVEHGQMKADPVNESVGLIMDSINIFIRLVQILGRQSDRK</sequence>
<evidence type="ECO:0000256" key="4">
    <source>
        <dbReference type="ARBA" id="ARBA00023136"/>
    </source>
</evidence>
<reference evidence="6" key="1">
    <citation type="submission" date="2013-11" db="EMBL/GenBank/DDBJ databases">
        <title>Genome sequence of the fusiform rust pathogen reveals effectors for host alternation and coevolution with pine.</title>
        <authorList>
            <consortium name="DOE Joint Genome Institute"/>
            <person name="Smith K."/>
            <person name="Pendleton A."/>
            <person name="Kubisiak T."/>
            <person name="Anderson C."/>
            <person name="Salamov A."/>
            <person name="Aerts A."/>
            <person name="Riley R."/>
            <person name="Clum A."/>
            <person name="Lindquist E."/>
            <person name="Ence D."/>
            <person name="Campbell M."/>
            <person name="Kronenberg Z."/>
            <person name="Feau N."/>
            <person name="Dhillon B."/>
            <person name="Hamelin R."/>
            <person name="Burleigh J."/>
            <person name="Smith J."/>
            <person name="Yandell M."/>
            <person name="Nelson C."/>
            <person name="Grigoriev I."/>
            <person name="Davis J."/>
        </authorList>
    </citation>
    <scope>NUCLEOTIDE SEQUENCE</scope>
    <source>
        <strain evidence="6">G11</strain>
    </source>
</reference>
<name>A0A9P6THG2_9BASI</name>
<feature type="transmembrane region" description="Helical" evidence="5">
    <location>
        <begin position="198"/>
        <end position="216"/>
    </location>
</feature>
<comment type="similarity">
    <text evidence="5">Belongs to the BI1 family.</text>
</comment>
<evidence type="ECO:0000256" key="1">
    <source>
        <dbReference type="ARBA" id="ARBA00004141"/>
    </source>
</evidence>
<keyword evidence="4 5" id="KW-0472">Membrane</keyword>
<keyword evidence="7" id="KW-1185">Reference proteome</keyword>
<comment type="caution">
    <text evidence="6">The sequence shown here is derived from an EMBL/GenBank/DDBJ whole genome shotgun (WGS) entry which is preliminary data.</text>
</comment>
<dbReference type="GO" id="GO:0005743">
    <property type="term" value="C:mitochondrial inner membrane"/>
    <property type="evidence" value="ECO:0007669"/>
    <property type="project" value="TreeGrafter"/>
</dbReference>
<organism evidence="6 7">
    <name type="scientific">Cronartium quercuum f. sp. fusiforme G11</name>
    <dbReference type="NCBI Taxonomy" id="708437"/>
    <lineage>
        <taxon>Eukaryota</taxon>
        <taxon>Fungi</taxon>
        <taxon>Dikarya</taxon>
        <taxon>Basidiomycota</taxon>
        <taxon>Pucciniomycotina</taxon>
        <taxon>Pucciniomycetes</taxon>
        <taxon>Pucciniales</taxon>
        <taxon>Coleosporiaceae</taxon>
        <taxon>Cronartium</taxon>
    </lineage>
</organism>
<dbReference type="Proteomes" id="UP000886653">
    <property type="component" value="Unassembled WGS sequence"/>
</dbReference>
<dbReference type="InterPro" id="IPR006214">
    <property type="entry name" value="Bax_inhibitor_1-related"/>
</dbReference>
<keyword evidence="3 5" id="KW-1133">Transmembrane helix</keyword>
<feature type="transmembrane region" description="Helical" evidence="5">
    <location>
        <begin position="70"/>
        <end position="88"/>
    </location>
</feature>
<dbReference type="EMBL" id="MU167210">
    <property type="protein sequence ID" value="KAG0152049.1"/>
    <property type="molecule type" value="Genomic_DNA"/>
</dbReference>
<evidence type="ECO:0000256" key="2">
    <source>
        <dbReference type="ARBA" id="ARBA00022692"/>
    </source>
</evidence>
<dbReference type="OrthoDB" id="1277691at2759"/>
<evidence type="ECO:0000256" key="5">
    <source>
        <dbReference type="RuleBase" id="RU004379"/>
    </source>
</evidence>
<evidence type="ECO:0000256" key="3">
    <source>
        <dbReference type="ARBA" id="ARBA00022989"/>
    </source>
</evidence>
<feature type="transmembrane region" description="Helical" evidence="5">
    <location>
        <begin position="139"/>
        <end position="158"/>
    </location>
</feature>
<gene>
    <name evidence="6" type="ORF">CROQUDRAFT_408811</name>
</gene>
<feature type="transmembrane region" description="Helical" evidence="5">
    <location>
        <begin position="108"/>
        <end position="127"/>
    </location>
</feature>
<comment type="subcellular location">
    <subcellularLocation>
        <location evidence="1">Membrane</location>
        <topology evidence="1">Multi-pass membrane protein</topology>
    </subcellularLocation>
</comment>
<feature type="transmembrane region" description="Helical" evidence="5">
    <location>
        <begin position="222"/>
        <end position="245"/>
    </location>
</feature>
<protein>
    <submittedName>
        <fullName evidence="6">Uncharacterized protein</fullName>
    </submittedName>
</protein>